<feature type="compositionally biased region" description="Low complexity" evidence="1">
    <location>
        <begin position="156"/>
        <end position="168"/>
    </location>
</feature>
<feature type="compositionally biased region" description="Low complexity" evidence="1">
    <location>
        <begin position="354"/>
        <end position="371"/>
    </location>
</feature>
<feature type="region of interest" description="Disordered" evidence="1">
    <location>
        <begin position="381"/>
        <end position="400"/>
    </location>
</feature>
<reference evidence="2" key="2">
    <citation type="submission" date="2020-09" db="EMBL/GenBank/DDBJ databases">
        <authorList>
            <person name="Sun Q."/>
            <person name="Zhou Y."/>
        </authorList>
    </citation>
    <scope>NUCLEOTIDE SEQUENCE</scope>
    <source>
        <strain evidence="2">CGMCC 4.7368</strain>
    </source>
</reference>
<sequence>MIAVVISLVAVVLLVLVVVALGMRSMNRRESSLPPERLKQMAEKEEMTHARSTDEFAAHEPRMNNFSPDFSPIDEPKPKPVRTGQRGKRGVDEWGNPSSDDEDEEFWANIRSDATEGGFGAGGTVAARKGASRPVEREQPASEHPRPAERERPARRQAAAAAVDPHAATVQAPLPQRPVPAAASAGLADLVEPVQRPAVAASELADQRTVTFSAPPADVMSILGAGAKPVPAPHSVSHASAGSPSTPSGSFPATGNGASSGSFPAAGGSGSLSTPAGGMFSPANTGSFPVTPAAPIHGAPTSDPFPAYNGAGDQLSAGPAWPAPPASTTSGSWSATASPDILDDPTPGPSGSWPAFEPQQPAAAPYPSSYEVRSGWAVADDSEAVTGPSPATGTPTRPARTVSAYDDVLSAPPPAQSIAYETGDFTTSQAAWPEGSPANAGWPNHNEMYGATTEAGHAARHGNGQRTPEQDFPDYYR</sequence>
<feature type="compositionally biased region" description="Low complexity" evidence="1">
    <location>
        <begin position="316"/>
        <end position="339"/>
    </location>
</feature>
<keyword evidence="3" id="KW-1185">Reference proteome</keyword>
<protein>
    <submittedName>
        <fullName evidence="2">Uncharacterized protein</fullName>
    </submittedName>
</protein>
<evidence type="ECO:0000313" key="3">
    <source>
        <dbReference type="Proteomes" id="UP000646523"/>
    </source>
</evidence>
<feature type="compositionally biased region" description="Low complexity" evidence="1">
    <location>
        <begin position="237"/>
        <end position="266"/>
    </location>
</feature>
<feature type="compositionally biased region" description="Basic and acidic residues" evidence="1">
    <location>
        <begin position="134"/>
        <end position="154"/>
    </location>
</feature>
<dbReference type="EMBL" id="BMNH01000009">
    <property type="protein sequence ID" value="GGO70944.1"/>
    <property type="molecule type" value="Genomic_DNA"/>
</dbReference>
<comment type="caution">
    <text evidence="2">The sequence shown here is derived from an EMBL/GenBank/DDBJ whole genome shotgun (WGS) entry which is preliminary data.</text>
</comment>
<feature type="compositionally biased region" description="Low complexity" evidence="1">
    <location>
        <begin position="386"/>
        <end position="400"/>
    </location>
</feature>
<feature type="region of interest" description="Disordered" evidence="1">
    <location>
        <begin position="47"/>
        <end position="176"/>
    </location>
</feature>
<feature type="compositionally biased region" description="Basic and acidic residues" evidence="1">
    <location>
        <begin position="47"/>
        <end position="62"/>
    </location>
</feature>
<evidence type="ECO:0000256" key="1">
    <source>
        <dbReference type="SAM" id="MobiDB-lite"/>
    </source>
</evidence>
<organism evidence="2 3">
    <name type="scientific">Nonomuraea cavernae</name>
    <dbReference type="NCBI Taxonomy" id="2045107"/>
    <lineage>
        <taxon>Bacteria</taxon>
        <taxon>Bacillati</taxon>
        <taxon>Actinomycetota</taxon>
        <taxon>Actinomycetes</taxon>
        <taxon>Streptosporangiales</taxon>
        <taxon>Streptosporangiaceae</taxon>
        <taxon>Nonomuraea</taxon>
    </lineage>
</organism>
<gene>
    <name evidence="2" type="ORF">GCM10012289_35560</name>
</gene>
<feature type="region of interest" description="Disordered" evidence="1">
    <location>
        <begin position="225"/>
        <end position="371"/>
    </location>
</feature>
<dbReference type="AlphaFoldDB" id="A0A917Z273"/>
<proteinExistence type="predicted"/>
<dbReference type="Proteomes" id="UP000646523">
    <property type="component" value="Unassembled WGS sequence"/>
</dbReference>
<dbReference type="RefSeq" id="WP_189125208.1">
    <property type="nucleotide sequence ID" value="NZ_BMNH01000009.1"/>
</dbReference>
<evidence type="ECO:0000313" key="2">
    <source>
        <dbReference type="EMBL" id="GGO70944.1"/>
    </source>
</evidence>
<reference evidence="2" key="1">
    <citation type="journal article" date="2014" name="Int. J. Syst. Evol. Microbiol.">
        <title>Complete genome sequence of Corynebacterium casei LMG S-19264T (=DSM 44701T), isolated from a smear-ripened cheese.</title>
        <authorList>
            <consortium name="US DOE Joint Genome Institute (JGI-PGF)"/>
            <person name="Walter F."/>
            <person name="Albersmeier A."/>
            <person name="Kalinowski J."/>
            <person name="Ruckert C."/>
        </authorList>
    </citation>
    <scope>NUCLEOTIDE SEQUENCE</scope>
    <source>
        <strain evidence="2">CGMCC 4.7368</strain>
    </source>
</reference>
<name>A0A917Z273_9ACTN</name>
<accession>A0A917Z273</accession>
<feature type="region of interest" description="Disordered" evidence="1">
    <location>
        <begin position="428"/>
        <end position="477"/>
    </location>
</feature>